<accession>A0A1L8QQN5</accession>
<dbReference type="AlphaFoldDB" id="A0A1L8QQN5"/>
<keyword evidence="2" id="KW-1185">Reference proteome</keyword>
<dbReference type="Proteomes" id="UP000182149">
    <property type="component" value="Unassembled WGS sequence"/>
</dbReference>
<protein>
    <submittedName>
        <fullName evidence="1">Uncharacterized protein</fullName>
    </submittedName>
</protein>
<organism evidence="1 2">
    <name type="scientific">Enterococcus aquimarinus</name>
    <dbReference type="NCBI Taxonomy" id="328396"/>
    <lineage>
        <taxon>Bacteria</taxon>
        <taxon>Bacillati</taxon>
        <taxon>Bacillota</taxon>
        <taxon>Bacilli</taxon>
        <taxon>Lactobacillales</taxon>
        <taxon>Enterococcaceae</taxon>
        <taxon>Enterococcus</taxon>
    </lineage>
</organism>
<evidence type="ECO:0000313" key="2">
    <source>
        <dbReference type="Proteomes" id="UP000182149"/>
    </source>
</evidence>
<evidence type="ECO:0000313" key="1">
    <source>
        <dbReference type="EMBL" id="OJG09774.1"/>
    </source>
</evidence>
<reference evidence="1 2" key="1">
    <citation type="submission" date="2014-12" db="EMBL/GenBank/DDBJ databases">
        <title>Draft genome sequences of 29 type strains of Enterococci.</title>
        <authorList>
            <person name="Zhong Z."/>
            <person name="Sun Z."/>
            <person name="Liu W."/>
            <person name="Zhang W."/>
            <person name="Zhang H."/>
        </authorList>
    </citation>
    <scope>NUCLEOTIDE SEQUENCE [LARGE SCALE GENOMIC DNA]</scope>
    <source>
        <strain evidence="1 2">DSM 17690</strain>
    </source>
</reference>
<gene>
    <name evidence="1" type="ORF">RU93_GL000589</name>
</gene>
<dbReference type="EMBL" id="JXKD01000013">
    <property type="protein sequence ID" value="OJG09774.1"/>
    <property type="molecule type" value="Genomic_DNA"/>
</dbReference>
<dbReference type="STRING" id="328396.RU93_GL000589"/>
<name>A0A1L8QQN5_9ENTE</name>
<comment type="caution">
    <text evidence="1">The sequence shown here is derived from an EMBL/GenBank/DDBJ whole genome shotgun (WGS) entry which is preliminary data.</text>
</comment>
<sequence length="43" mass="5040">MIVMEEKTVNERNEKDNSSVFVKKLFVIISLKLNYTCFIENTA</sequence>
<proteinExistence type="predicted"/>